<dbReference type="Proteomes" id="UP000010478">
    <property type="component" value="Chromosome"/>
</dbReference>
<gene>
    <name evidence="1" type="ORF">Osc7112_1410</name>
</gene>
<dbReference type="AlphaFoldDB" id="K9VEL3"/>
<organism evidence="1 2">
    <name type="scientific">Phormidium nigroviride PCC 7112</name>
    <dbReference type="NCBI Taxonomy" id="179408"/>
    <lineage>
        <taxon>Bacteria</taxon>
        <taxon>Bacillati</taxon>
        <taxon>Cyanobacteriota</taxon>
        <taxon>Cyanophyceae</taxon>
        <taxon>Oscillatoriophycideae</taxon>
        <taxon>Oscillatoriales</taxon>
        <taxon>Oscillatoriaceae</taxon>
        <taxon>Phormidium</taxon>
    </lineage>
</organism>
<proteinExistence type="predicted"/>
<sequence>MLHHSQLAFSEQAFRAVKRENLLFVEQPEKPVLENGARCEF</sequence>
<name>K9VEL3_9CYAN</name>
<dbReference type="EMBL" id="CP003614">
    <property type="protein sequence ID" value="AFZ05939.1"/>
    <property type="molecule type" value="Genomic_DNA"/>
</dbReference>
<dbReference type="HOGENOM" id="CLU_3273749_0_0_3"/>
<evidence type="ECO:0000313" key="2">
    <source>
        <dbReference type="Proteomes" id="UP000010478"/>
    </source>
</evidence>
<protein>
    <submittedName>
        <fullName evidence="1">Uncharacterized protein</fullName>
    </submittedName>
</protein>
<evidence type="ECO:0000313" key="1">
    <source>
        <dbReference type="EMBL" id="AFZ05939.1"/>
    </source>
</evidence>
<accession>K9VEL3</accession>
<keyword evidence="2" id="KW-1185">Reference proteome</keyword>
<reference evidence="1 2" key="1">
    <citation type="submission" date="2012-05" db="EMBL/GenBank/DDBJ databases">
        <title>Finished chromosome of genome of Oscillatoria sp. PCC 7112.</title>
        <authorList>
            <consortium name="US DOE Joint Genome Institute"/>
            <person name="Gugger M."/>
            <person name="Coursin T."/>
            <person name="Rippka R."/>
            <person name="Tandeau De Marsac N."/>
            <person name="Huntemann M."/>
            <person name="Wei C.-L."/>
            <person name="Han J."/>
            <person name="Detter J.C."/>
            <person name="Han C."/>
            <person name="Tapia R."/>
            <person name="Davenport K."/>
            <person name="Daligault H."/>
            <person name="Erkkila T."/>
            <person name="Gu W."/>
            <person name="Munk A.C.C."/>
            <person name="Teshima H."/>
            <person name="Xu Y."/>
            <person name="Chain P."/>
            <person name="Chen A."/>
            <person name="Krypides N."/>
            <person name="Mavromatis K."/>
            <person name="Markowitz V."/>
            <person name="Szeto E."/>
            <person name="Ivanova N."/>
            <person name="Mikhailova N."/>
            <person name="Ovchinnikova G."/>
            <person name="Pagani I."/>
            <person name="Pati A."/>
            <person name="Goodwin L."/>
            <person name="Peters L."/>
            <person name="Pitluck S."/>
            <person name="Woyke T."/>
            <person name="Kerfeld C."/>
        </authorList>
    </citation>
    <scope>NUCLEOTIDE SEQUENCE [LARGE SCALE GENOMIC DNA]</scope>
    <source>
        <strain evidence="1 2">PCC 7112</strain>
    </source>
</reference>
<dbReference type="KEGG" id="oni:Osc7112_1410"/>